<dbReference type="KEGG" id="cpis:HS961_08985"/>
<sequence length="270" mass="30976">MPNPQNHRVPVKGAVHLSDYDPAATPFAHGTVKAQEKDLKMLNKQLSQLLRPLQGENKRSVLLVLQGTDTSGKDGTVRGVFKGTSPQGLRMATFKSPSKEELSHDYLWRCHAVVPAKGEVGIWNRSHYEDVLVPLVNGWITRQVAKQRYAQINDFERLLAENGTTVLKCMLHISKDEQRRRLQERIDVPEKRWKFSMDDLSARKQWDAYQQAYEDLLEATSTEHAPWYVVPSDNKLHRNLMVNTLLNHCLLDMQPQYPVDYPELVGLQVE</sequence>
<keyword evidence="6" id="KW-1185">Reference proteome</keyword>
<comment type="similarity">
    <text evidence="1">Belongs to the polyphosphate kinase 2 (PPK2) family. Class I subfamily.</text>
</comment>
<dbReference type="GO" id="GO:0006797">
    <property type="term" value="P:polyphosphate metabolic process"/>
    <property type="evidence" value="ECO:0007669"/>
    <property type="project" value="InterPro"/>
</dbReference>
<feature type="domain" description="Polyphosphate kinase-2-related" evidence="4">
    <location>
        <begin position="34"/>
        <end position="254"/>
    </location>
</feature>
<name>A0A7G5EG39_9BURK</name>
<organism evidence="5 6">
    <name type="scientific">Comamonas piscis</name>
    <dbReference type="NCBI Taxonomy" id="1562974"/>
    <lineage>
        <taxon>Bacteria</taxon>
        <taxon>Pseudomonadati</taxon>
        <taxon>Pseudomonadota</taxon>
        <taxon>Betaproteobacteria</taxon>
        <taxon>Burkholderiales</taxon>
        <taxon>Comamonadaceae</taxon>
        <taxon>Comamonas</taxon>
    </lineage>
</organism>
<evidence type="ECO:0000256" key="2">
    <source>
        <dbReference type="ARBA" id="ARBA00022679"/>
    </source>
</evidence>
<evidence type="ECO:0000313" key="6">
    <source>
        <dbReference type="Proteomes" id="UP000515240"/>
    </source>
</evidence>
<dbReference type="AlphaFoldDB" id="A0A7G5EG39"/>
<dbReference type="Proteomes" id="UP000515240">
    <property type="component" value="Chromosome"/>
</dbReference>
<dbReference type="InterPro" id="IPR027417">
    <property type="entry name" value="P-loop_NTPase"/>
</dbReference>
<protein>
    <submittedName>
        <fullName evidence="5">Polyphosphate kinase 2 family protein</fullName>
    </submittedName>
</protein>
<dbReference type="PIRSF" id="PIRSF028756">
    <property type="entry name" value="PPK2_prd"/>
    <property type="match status" value="1"/>
</dbReference>
<keyword evidence="3 5" id="KW-0418">Kinase</keyword>
<reference evidence="5 6" key="1">
    <citation type="journal article" date="2020" name="G3 (Bethesda)">
        <title>CeMbio - The Caenorhabditis elegans Microbiome Resource.</title>
        <authorList>
            <person name="Dirksen P."/>
            <person name="Assie A."/>
            <person name="Zimmermann J."/>
            <person name="Zhang F."/>
            <person name="Tietje A.M."/>
            <person name="Marsh S.A."/>
            <person name="Felix M.A."/>
            <person name="Shapira M."/>
            <person name="Kaleta C."/>
            <person name="Schulenburg H."/>
            <person name="Samuel B."/>
        </authorList>
    </citation>
    <scope>NUCLEOTIDE SEQUENCE [LARGE SCALE GENOMIC DNA]</scope>
    <source>
        <strain evidence="5 6">BIGb0172</strain>
    </source>
</reference>
<accession>A0A7G5EG39</accession>
<keyword evidence="2" id="KW-0808">Transferase</keyword>
<evidence type="ECO:0000256" key="3">
    <source>
        <dbReference type="ARBA" id="ARBA00022777"/>
    </source>
</evidence>
<evidence type="ECO:0000313" key="5">
    <source>
        <dbReference type="EMBL" id="QMV72964.1"/>
    </source>
</evidence>
<dbReference type="PANTHER" id="PTHR34383:SF3">
    <property type="entry name" value="POLYPHOSPHATE:AMP PHOSPHOTRANSFERASE"/>
    <property type="match status" value="1"/>
</dbReference>
<dbReference type="InterPro" id="IPR016898">
    <property type="entry name" value="Polyphosphate_phosphotransfera"/>
</dbReference>
<dbReference type="RefSeq" id="WP_182327370.1">
    <property type="nucleotide sequence ID" value="NZ_CP058554.1"/>
</dbReference>
<evidence type="ECO:0000256" key="1">
    <source>
        <dbReference type="ARBA" id="ARBA00009924"/>
    </source>
</evidence>
<dbReference type="EMBL" id="CP058554">
    <property type="protein sequence ID" value="QMV72964.1"/>
    <property type="molecule type" value="Genomic_DNA"/>
</dbReference>
<dbReference type="NCBIfam" id="TIGR03709">
    <property type="entry name" value="PPK2_rel_1"/>
    <property type="match status" value="1"/>
</dbReference>
<dbReference type="PANTHER" id="PTHR34383">
    <property type="entry name" value="POLYPHOSPHATE:AMP PHOSPHOTRANSFERASE-RELATED"/>
    <property type="match status" value="1"/>
</dbReference>
<gene>
    <name evidence="5" type="ORF">HS961_08985</name>
</gene>
<dbReference type="GO" id="GO:0008976">
    <property type="term" value="F:polyphosphate kinase activity"/>
    <property type="evidence" value="ECO:0007669"/>
    <property type="project" value="InterPro"/>
</dbReference>
<dbReference type="InterPro" id="IPR022488">
    <property type="entry name" value="PPK2-related"/>
</dbReference>
<dbReference type="Gene3D" id="3.40.50.300">
    <property type="entry name" value="P-loop containing nucleotide triphosphate hydrolases"/>
    <property type="match status" value="1"/>
</dbReference>
<dbReference type="Pfam" id="PF03976">
    <property type="entry name" value="PPK2"/>
    <property type="match status" value="1"/>
</dbReference>
<dbReference type="InterPro" id="IPR022300">
    <property type="entry name" value="PPK2-rel_1"/>
</dbReference>
<evidence type="ECO:0000259" key="4">
    <source>
        <dbReference type="Pfam" id="PF03976"/>
    </source>
</evidence>
<dbReference type="SUPFAM" id="SSF52540">
    <property type="entry name" value="P-loop containing nucleoside triphosphate hydrolases"/>
    <property type="match status" value="1"/>
</dbReference>
<proteinExistence type="inferred from homology"/>